<organism evidence="2 3">
    <name type="scientific">Paratissierella segnis</name>
    <dbReference type="NCBI Taxonomy" id="2763679"/>
    <lineage>
        <taxon>Bacteria</taxon>
        <taxon>Bacillati</taxon>
        <taxon>Bacillota</taxon>
        <taxon>Tissierellia</taxon>
        <taxon>Tissierellales</taxon>
        <taxon>Tissierellaceae</taxon>
        <taxon>Paratissierella</taxon>
    </lineage>
</organism>
<dbReference type="EMBL" id="JACRTG010000004">
    <property type="protein sequence ID" value="MBC8586908.1"/>
    <property type="molecule type" value="Genomic_DNA"/>
</dbReference>
<dbReference type="InterPro" id="IPR009229">
    <property type="entry name" value="AgrD"/>
</dbReference>
<sequence>MKKILLYISSLVASFAFIVTSSNVNTTCAFLIHQPKLPQGAEKLSKH</sequence>
<dbReference type="NCBIfam" id="TIGR04223">
    <property type="entry name" value="quorum_AgrD"/>
    <property type="match status" value="1"/>
</dbReference>
<gene>
    <name evidence="2" type="ORF">H8707_01460</name>
</gene>
<dbReference type="Proteomes" id="UP000601171">
    <property type="component" value="Unassembled WGS sequence"/>
</dbReference>
<dbReference type="AlphaFoldDB" id="A0A926ENS4"/>
<keyword evidence="3" id="KW-1185">Reference proteome</keyword>
<feature type="signal peptide" evidence="1">
    <location>
        <begin position="1"/>
        <end position="21"/>
    </location>
</feature>
<reference evidence="2" key="1">
    <citation type="submission" date="2020-08" db="EMBL/GenBank/DDBJ databases">
        <title>Genome public.</title>
        <authorList>
            <person name="Liu C."/>
            <person name="Sun Q."/>
        </authorList>
    </citation>
    <scope>NUCLEOTIDE SEQUENCE</scope>
    <source>
        <strain evidence="2">BX21</strain>
    </source>
</reference>
<name>A0A926ENS4_9FIRM</name>
<comment type="caution">
    <text evidence="2">The sequence shown here is derived from an EMBL/GenBank/DDBJ whole genome shotgun (WGS) entry which is preliminary data.</text>
</comment>
<proteinExistence type="predicted"/>
<dbReference type="RefSeq" id="WP_262428378.1">
    <property type="nucleotide sequence ID" value="NZ_JACRTG010000004.1"/>
</dbReference>
<accession>A0A926ENS4</accession>
<evidence type="ECO:0000313" key="3">
    <source>
        <dbReference type="Proteomes" id="UP000601171"/>
    </source>
</evidence>
<evidence type="ECO:0000256" key="1">
    <source>
        <dbReference type="SAM" id="SignalP"/>
    </source>
</evidence>
<evidence type="ECO:0000313" key="2">
    <source>
        <dbReference type="EMBL" id="MBC8586908.1"/>
    </source>
</evidence>
<protein>
    <submittedName>
        <fullName evidence="2">Cyclic lactone autoinducer peptide</fullName>
    </submittedName>
</protein>
<keyword evidence="1" id="KW-0732">Signal</keyword>
<feature type="chain" id="PRO_5039226532" evidence="1">
    <location>
        <begin position="22"/>
        <end position="47"/>
    </location>
</feature>